<sequence length="447" mass="49184">MYDQFDKKLSDRIKLVFDNYEDDSANAGWQELRKSFPGRKERPKLLYWISSAAAVILLCAGIWMFMESGENTGAMTGYHKNALSPGKTTGTEQTRTKDENNNNTAPVAALATSSNTPDRTIKRTEPTRLAVSSVPPQTNVERKTEEFYTVTPAEEASQNTDANRVVSSLTTQKDTTESFRSPVYARKQPAETSPSALLLQNEPVLSTAEKLARLQDLPNDRKPEAKKGSKVSVGVFAGSFFNYSEGSKTSVNTGVGLLSELAVSKKLKISTGVTLAQNTLKFDNAPAQKETITMSAPVAFDEKQELTTNFTTRTSARTYSVDGYDASLLGLDIPVNIKYMFLENKRDLYVAAGLSSNIFIDESYTYKYSNNSYLVGDSKTEEETTTKASSFDFARMLNLSVGFGYPVGKQSKLSFEPFVKYPLAGLGSQDIRFGAAGINLKLNFSTR</sequence>
<evidence type="ECO:0000313" key="4">
    <source>
        <dbReference type="Proteomes" id="UP000245647"/>
    </source>
</evidence>
<protein>
    <recommendedName>
        <fullName evidence="5">Outer membrane protein beta-barrel domain-containing protein</fullName>
    </recommendedName>
</protein>
<dbReference type="Proteomes" id="UP000245647">
    <property type="component" value="Unassembled WGS sequence"/>
</dbReference>
<dbReference type="OrthoDB" id="1419682at2"/>
<keyword evidence="2" id="KW-0472">Membrane</keyword>
<evidence type="ECO:0008006" key="5">
    <source>
        <dbReference type="Google" id="ProtNLM"/>
    </source>
</evidence>
<reference evidence="3 4" key="1">
    <citation type="submission" date="2018-04" db="EMBL/GenBank/DDBJ databases">
        <title>Pedobacter chongqingensis sp. nov., isolated from a rottenly hemp rope.</title>
        <authorList>
            <person name="Cai Y."/>
        </authorList>
    </citation>
    <scope>NUCLEOTIDE SEQUENCE [LARGE SCALE GENOMIC DNA]</scope>
    <source>
        <strain evidence="3 4">FJ4-8</strain>
    </source>
</reference>
<evidence type="ECO:0000256" key="1">
    <source>
        <dbReference type="SAM" id="MobiDB-lite"/>
    </source>
</evidence>
<comment type="caution">
    <text evidence="3">The sequence shown here is derived from an EMBL/GenBank/DDBJ whole genome shotgun (WGS) entry which is preliminary data.</text>
</comment>
<keyword evidence="2" id="KW-0812">Transmembrane</keyword>
<gene>
    <name evidence="3" type="ORF">DDR33_13200</name>
</gene>
<dbReference type="RefSeq" id="WP_109416266.1">
    <property type="nucleotide sequence ID" value="NZ_QEAS01000010.1"/>
</dbReference>
<organism evidence="3 4">
    <name type="scientific">Pararcticibacter amylolyticus</name>
    <dbReference type="NCBI Taxonomy" id="2173175"/>
    <lineage>
        <taxon>Bacteria</taxon>
        <taxon>Pseudomonadati</taxon>
        <taxon>Bacteroidota</taxon>
        <taxon>Sphingobacteriia</taxon>
        <taxon>Sphingobacteriales</taxon>
        <taxon>Sphingobacteriaceae</taxon>
        <taxon>Pararcticibacter</taxon>
    </lineage>
</organism>
<evidence type="ECO:0000256" key="2">
    <source>
        <dbReference type="SAM" id="Phobius"/>
    </source>
</evidence>
<keyword evidence="2" id="KW-1133">Transmembrane helix</keyword>
<dbReference type="AlphaFoldDB" id="A0A2U2PG87"/>
<feature type="region of interest" description="Disordered" evidence="1">
    <location>
        <begin position="82"/>
        <end position="105"/>
    </location>
</feature>
<accession>A0A2U2PG87</accession>
<feature type="region of interest" description="Disordered" evidence="1">
    <location>
        <begin position="152"/>
        <end position="178"/>
    </location>
</feature>
<proteinExistence type="predicted"/>
<name>A0A2U2PG87_9SPHI</name>
<dbReference type="EMBL" id="QEAS01000010">
    <property type="protein sequence ID" value="PWG80149.1"/>
    <property type="molecule type" value="Genomic_DNA"/>
</dbReference>
<feature type="compositionally biased region" description="Polar residues" evidence="1">
    <location>
        <begin position="156"/>
        <end position="173"/>
    </location>
</feature>
<feature type="transmembrane region" description="Helical" evidence="2">
    <location>
        <begin position="45"/>
        <end position="66"/>
    </location>
</feature>
<keyword evidence="4" id="KW-1185">Reference proteome</keyword>
<evidence type="ECO:0000313" key="3">
    <source>
        <dbReference type="EMBL" id="PWG80149.1"/>
    </source>
</evidence>